<dbReference type="InterPro" id="IPR024002">
    <property type="entry name" value="For/NO2_transpt_CS"/>
</dbReference>
<dbReference type="PANTHER" id="PTHR30520">
    <property type="entry name" value="FORMATE TRANSPORTER-RELATED"/>
    <property type="match status" value="1"/>
</dbReference>
<comment type="similarity">
    <text evidence="5">Belongs to the FNT transporter (TC 1.A.16) family.</text>
</comment>
<keyword evidence="4 6" id="KW-0472">Membrane</keyword>
<dbReference type="PANTHER" id="PTHR30520:SF8">
    <property type="entry name" value="NITRITE TRANSPORTER NIRC"/>
    <property type="match status" value="1"/>
</dbReference>
<accession>A0ABX2IGC2</accession>
<evidence type="ECO:0000256" key="1">
    <source>
        <dbReference type="ARBA" id="ARBA00004141"/>
    </source>
</evidence>
<evidence type="ECO:0000313" key="8">
    <source>
        <dbReference type="Proteomes" id="UP000822142"/>
    </source>
</evidence>
<dbReference type="Pfam" id="PF01226">
    <property type="entry name" value="Form_Nir_trans"/>
    <property type="match status" value="1"/>
</dbReference>
<dbReference type="PROSITE" id="PS01005">
    <property type="entry name" value="FORMATE_NITRITE_TP_1"/>
    <property type="match status" value="1"/>
</dbReference>
<evidence type="ECO:0000256" key="6">
    <source>
        <dbReference type="SAM" id="Phobius"/>
    </source>
</evidence>
<dbReference type="EMBL" id="JAAITA010000061">
    <property type="protein sequence ID" value="NSJ87530.1"/>
    <property type="molecule type" value="Genomic_DNA"/>
</dbReference>
<dbReference type="PROSITE" id="PS01006">
    <property type="entry name" value="FORMATE_NITRITE_TP_2"/>
    <property type="match status" value="1"/>
</dbReference>
<evidence type="ECO:0000256" key="4">
    <source>
        <dbReference type="ARBA" id="ARBA00023136"/>
    </source>
</evidence>
<reference evidence="7 8" key="1">
    <citation type="journal article" date="2020" name="Cell Host Microbe">
        <title>Functional and Genomic Variation between Human-Derived Isolates of Lachnospiraceae Reveals Inter- and Intra-Species Diversity.</title>
        <authorList>
            <person name="Sorbara M.T."/>
            <person name="Littmann E.R."/>
            <person name="Fontana E."/>
            <person name="Moody T.U."/>
            <person name="Kohout C.E."/>
            <person name="Gjonbalaj M."/>
            <person name="Eaton V."/>
            <person name="Seok R."/>
            <person name="Leiner I.M."/>
            <person name="Pamer E.G."/>
        </authorList>
    </citation>
    <scope>NUCLEOTIDE SEQUENCE [LARGE SCALE GENOMIC DNA]</scope>
    <source>
        <strain evidence="7 8">MSK.15.26</strain>
    </source>
</reference>
<feature type="transmembrane region" description="Helical" evidence="6">
    <location>
        <begin position="185"/>
        <end position="204"/>
    </location>
</feature>
<dbReference type="RefSeq" id="WP_173750333.1">
    <property type="nucleotide sequence ID" value="NZ_JAAITA010000061.1"/>
</dbReference>
<name>A0ABX2IGC2_BLAHA</name>
<keyword evidence="3 6" id="KW-1133">Transmembrane helix</keyword>
<keyword evidence="2 6" id="KW-0812">Transmembrane</keyword>
<keyword evidence="8" id="KW-1185">Reference proteome</keyword>
<proteinExistence type="inferred from homology"/>
<feature type="transmembrane region" description="Helical" evidence="6">
    <location>
        <begin position="153"/>
        <end position="173"/>
    </location>
</feature>
<evidence type="ECO:0000313" key="7">
    <source>
        <dbReference type="EMBL" id="NSJ87530.1"/>
    </source>
</evidence>
<dbReference type="Proteomes" id="UP000822142">
    <property type="component" value="Unassembled WGS sequence"/>
</dbReference>
<feature type="transmembrane region" description="Helical" evidence="6">
    <location>
        <begin position="224"/>
        <end position="250"/>
    </location>
</feature>
<feature type="transmembrane region" description="Helical" evidence="6">
    <location>
        <begin position="25"/>
        <end position="49"/>
    </location>
</feature>
<comment type="subcellular location">
    <subcellularLocation>
        <location evidence="1">Membrane</location>
        <topology evidence="1">Multi-pass membrane protein</topology>
    </subcellularLocation>
</comment>
<evidence type="ECO:0000256" key="5">
    <source>
        <dbReference type="ARBA" id="ARBA00049660"/>
    </source>
</evidence>
<dbReference type="Gene3D" id="1.20.1080.10">
    <property type="entry name" value="Glycerol uptake facilitator protein"/>
    <property type="match status" value="1"/>
</dbReference>
<evidence type="ECO:0000256" key="3">
    <source>
        <dbReference type="ARBA" id="ARBA00022989"/>
    </source>
</evidence>
<feature type="transmembrane region" description="Helical" evidence="6">
    <location>
        <begin position="69"/>
        <end position="97"/>
    </location>
</feature>
<protein>
    <submittedName>
        <fullName evidence="7">Formate/nitrite transporter family protein</fullName>
    </submittedName>
</protein>
<feature type="transmembrane region" description="Helical" evidence="6">
    <location>
        <begin position="109"/>
        <end position="133"/>
    </location>
</feature>
<gene>
    <name evidence="7" type="ORF">G5A70_15490</name>
</gene>
<sequence length="254" mass="26720">MYKDEYKAVCNSAAAKLNLLKNNPLGYFMSAILAGVFVAMGGFVAFTLAGHLSGAEMTANWAKPAQSAAFAAALSLVIMAGADLFTGNNFVLSAAVFRKTASWGDACKLWGICWIGNLVGSLLSSALFVAAKVPTGGIGDYFVNLAVNKTTTAPVPLFVKAVLCNILVCLAVWCGIKMKSESGKLIMIFWCIFVFMVCGFEHSIANMSSIGVSLLTGKVGIGAYCYNVIIVTLGNMVGGILGVALPYHLISKEK</sequence>
<organism evidence="7 8">
    <name type="scientific">Blautia hansenii</name>
    <name type="common">Ruminococcus hansenii</name>
    <dbReference type="NCBI Taxonomy" id="1322"/>
    <lineage>
        <taxon>Bacteria</taxon>
        <taxon>Bacillati</taxon>
        <taxon>Bacillota</taxon>
        <taxon>Clostridia</taxon>
        <taxon>Lachnospirales</taxon>
        <taxon>Lachnospiraceae</taxon>
        <taxon>Blautia</taxon>
    </lineage>
</organism>
<comment type="caution">
    <text evidence="7">The sequence shown here is derived from an EMBL/GenBank/DDBJ whole genome shotgun (WGS) entry which is preliminary data.</text>
</comment>
<dbReference type="InterPro" id="IPR023271">
    <property type="entry name" value="Aquaporin-like"/>
</dbReference>
<dbReference type="InterPro" id="IPR000292">
    <property type="entry name" value="For/NO2_transpt"/>
</dbReference>
<evidence type="ECO:0000256" key="2">
    <source>
        <dbReference type="ARBA" id="ARBA00022692"/>
    </source>
</evidence>